<dbReference type="Proteomes" id="UP000075737">
    <property type="component" value="Unassembled WGS sequence"/>
</dbReference>
<gene>
    <name evidence="1" type="ORF">ATZ99_04160</name>
</gene>
<name>A0A162MUX9_9FIRM</name>
<comment type="caution">
    <text evidence="1">The sequence shown here is derived from an EMBL/GenBank/DDBJ whole genome shotgun (WGS) entry which is preliminary data.</text>
</comment>
<dbReference type="AlphaFoldDB" id="A0A162MUX9"/>
<accession>A0A162MUX9</accession>
<evidence type="ECO:0000313" key="2">
    <source>
        <dbReference type="Proteomes" id="UP000075737"/>
    </source>
</evidence>
<evidence type="ECO:0000313" key="1">
    <source>
        <dbReference type="EMBL" id="KYO67776.1"/>
    </source>
</evidence>
<dbReference type="STRING" id="520767.ATZ99_04160"/>
<organism evidence="1 2">
    <name type="scientific">Thermovenabulum gondwanense</name>
    <dbReference type="NCBI Taxonomy" id="520767"/>
    <lineage>
        <taxon>Bacteria</taxon>
        <taxon>Bacillati</taxon>
        <taxon>Bacillota</taxon>
        <taxon>Clostridia</taxon>
        <taxon>Thermosediminibacterales</taxon>
        <taxon>Thermosediminibacteraceae</taxon>
        <taxon>Thermovenabulum</taxon>
    </lineage>
</organism>
<dbReference type="RefSeq" id="WP_068747594.1">
    <property type="nucleotide sequence ID" value="NZ_LOHZ01000020.1"/>
</dbReference>
<reference evidence="1 2" key="1">
    <citation type="submission" date="2015-12" db="EMBL/GenBank/DDBJ databases">
        <title>Draft genome of Thermovenabulum gondwanense isolated from a red thermophilic microbial mat colonisisng an outflow channel of a bore well.</title>
        <authorList>
            <person name="Patel B.K."/>
        </authorList>
    </citation>
    <scope>NUCLEOTIDE SEQUENCE [LARGE SCALE GENOMIC DNA]</scope>
    <source>
        <strain evidence="1 2">R270</strain>
    </source>
</reference>
<sequence length="79" mass="8960">MKKKKDGFFNKIGVSEDEIKREYGVDLYLFLDAVALGLSDEEISNIIGYDLETVKKVRKRLGNIGSEIGLTYKKDLSDE</sequence>
<protein>
    <submittedName>
        <fullName evidence="1">Uncharacterized protein</fullName>
    </submittedName>
</protein>
<keyword evidence="2" id="KW-1185">Reference proteome</keyword>
<dbReference type="OrthoDB" id="1730192at2"/>
<dbReference type="EMBL" id="LOHZ01000020">
    <property type="protein sequence ID" value="KYO67776.1"/>
    <property type="molecule type" value="Genomic_DNA"/>
</dbReference>
<proteinExistence type="predicted"/>